<organism evidence="7 9">
    <name type="scientific">Parnassius mnemosyne</name>
    <name type="common">clouded apollo</name>
    <dbReference type="NCBI Taxonomy" id="213953"/>
    <lineage>
        <taxon>Eukaryota</taxon>
        <taxon>Metazoa</taxon>
        <taxon>Ecdysozoa</taxon>
        <taxon>Arthropoda</taxon>
        <taxon>Hexapoda</taxon>
        <taxon>Insecta</taxon>
        <taxon>Pterygota</taxon>
        <taxon>Neoptera</taxon>
        <taxon>Endopterygota</taxon>
        <taxon>Lepidoptera</taxon>
        <taxon>Glossata</taxon>
        <taxon>Ditrysia</taxon>
        <taxon>Papilionoidea</taxon>
        <taxon>Papilionidae</taxon>
        <taxon>Parnassiinae</taxon>
        <taxon>Parnassini</taxon>
        <taxon>Parnassius</taxon>
        <taxon>Driopa</taxon>
    </lineage>
</organism>
<dbReference type="Pfam" id="PF05485">
    <property type="entry name" value="THAP"/>
    <property type="match status" value="1"/>
</dbReference>
<dbReference type="PANTHER" id="PTHR47577">
    <property type="entry name" value="THAP DOMAIN-CONTAINING PROTEIN 6"/>
    <property type="match status" value="1"/>
</dbReference>
<keyword evidence="4 5" id="KW-0238">DNA-binding</keyword>
<dbReference type="InterPro" id="IPR013087">
    <property type="entry name" value="Znf_C2H2_type"/>
</dbReference>
<comment type="caution">
    <text evidence="7">The sequence shown here is derived from an EMBL/GenBank/DDBJ whole genome shotgun (WGS) entry which is preliminary data.</text>
</comment>
<dbReference type="PROSITE" id="PS50950">
    <property type="entry name" value="ZF_THAP"/>
    <property type="match status" value="1"/>
</dbReference>
<feature type="non-terminal residue" evidence="7">
    <location>
        <position position="935"/>
    </location>
</feature>
<dbReference type="PANTHER" id="PTHR47577:SF2">
    <property type="entry name" value="THAP DOMAIN CONTAINING 9"/>
    <property type="match status" value="1"/>
</dbReference>
<feature type="domain" description="THAP-type" evidence="6">
    <location>
        <begin position="1"/>
        <end position="78"/>
    </location>
</feature>
<dbReference type="SMART" id="SM00980">
    <property type="entry name" value="THAP"/>
    <property type="match status" value="1"/>
</dbReference>
<evidence type="ECO:0000313" key="7">
    <source>
        <dbReference type="EMBL" id="CAK1599838.1"/>
    </source>
</evidence>
<dbReference type="EMBL" id="CAVLGL010000126">
    <property type="protein sequence ID" value="CAK1600879.1"/>
    <property type="molecule type" value="Genomic_DNA"/>
</dbReference>
<name>A0AAV1LXQ8_9NEOP</name>
<evidence type="ECO:0000259" key="6">
    <source>
        <dbReference type="PROSITE" id="PS50950"/>
    </source>
</evidence>
<dbReference type="Pfam" id="PF21787">
    <property type="entry name" value="TNP-like_RNaseH_N"/>
    <property type="match status" value="1"/>
</dbReference>
<dbReference type="SMART" id="SM00692">
    <property type="entry name" value="DM3"/>
    <property type="match status" value="1"/>
</dbReference>
<evidence type="ECO:0000313" key="9">
    <source>
        <dbReference type="Proteomes" id="UP001314205"/>
    </source>
</evidence>
<dbReference type="SUPFAM" id="SSF57716">
    <property type="entry name" value="Glucocorticoid receptor-like (DNA-binding domain)"/>
    <property type="match status" value="1"/>
</dbReference>
<reference evidence="7 9" key="1">
    <citation type="submission" date="2023-11" db="EMBL/GenBank/DDBJ databases">
        <authorList>
            <person name="Hedman E."/>
            <person name="Englund M."/>
            <person name="Stromberg M."/>
            <person name="Nyberg Akerstrom W."/>
            <person name="Nylinder S."/>
            <person name="Jareborg N."/>
            <person name="Kallberg Y."/>
            <person name="Kronander E."/>
        </authorList>
    </citation>
    <scope>NUCLEOTIDE SEQUENCE [LARGE SCALE GENOMIC DNA]</scope>
</reference>
<dbReference type="PROSITE" id="PS00028">
    <property type="entry name" value="ZINC_FINGER_C2H2_1"/>
    <property type="match status" value="1"/>
</dbReference>
<protein>
    <recommendedName>
        <fullName evidence="6">THAP-type domain-containing protein</fullName>
    </recommendedName>
</protein>
<evidence type="ECO:0000256" key="2">
    <source>
        <dbReference type="ARBA" id="ARBA00022771"/>
    </source>
</evidence>
<evidence type="ECO:0000256" key="3">
    <source>
        <dbReference type="ARBA" id="ARBA00022833"/>
    </source>
</evidence>
<dbReference type="Pfam" id="PF12017">
    <property type="entry name" value="Tnp_P_element"/>
    <property type="match status" value="1"/>
</dbReference>
<keyword evidence="1" id="KW-0479">Metal-binding</keyword>
<dbReference type="GO" id="GO:0003677">
    <property type="term" value="F:DNA binding"/>
    <property type="evidence" value="ECO:0007669"/>
    <property type="project" value="UniProtKB-UniRule"/>
</dbReference>
<gene>
    <name evidence="7" type="ORF">PARMNEM_LOCUS18672</name>
    <name evidence="8" type="ORF">PARMNEM_LOCUS19578</name>
</gene>
<dbReference type="GO" id="GO:0008270">
    <property type="term" value="F:zinc ion binding"/>
    <property type="evidence" value="ECO:0007669"/>
    <property type="project" value="UniProtKB-KW"/>
</dbReference>
<evidence type="ECO:0000256" key="4">
    <source>
        <dbReference type="ARBA" id="ARBA00023125"/>
    </source>
</evidence>
<dbReference type="InterPro" id="IPR048365">
    <property type="entry name" value="TNP-like_RNaseH_N"/>
</dbReference>
<dbReference type="AlphaFoldDB" id="A0AAV1LXQ8"/>
<dbReference type="EMBL" id="CAVLGL010000115">
    <property type="protein sequence ID" value="CAK1599838.1"/>
    <property type="molecule type" value="Genomic_DNA"/>
</dbReference>
<evidence type="ECO:0000313" key="8">
    <source>
        <dbReference type="EMBL" id="CAK1600879.1"/>
    </source>
</evidence>
<evidence type="ECO:0000256" key="1">
    <source>
        <dbReference type="ARBA" id="ARBA00022723"/>
    </source>
</evidence>
<keyword evidence="3" id="KW-0862">Zinc</keyword>
<keyword evidence="9" id="KW-1185">Reference proteome</keyword>
<dbReference type="Proteomes" id="UP001314205">
    <property type="component" value="Unassembled WGS sequence"/>
</dbReference>
<dbReference type="InterPro" id="IPR048366">
    <property type="entry name" value="TNP-like_GBD"/>
</dbReference>
<accession>A0AAV1LXQ8</accession>
<proteinExistence type="predicted"/>
<evidence type="ECO:0000256" key="5">
    <source>
        <dbReference type="PROSITE-ProRule" id="PRU00309"/>
    </source>
</evidence>
<sequence length="935" mass="109133">MKNTCCVPHCESKRRNFKLHCFPKTEIGLKWVEKINCEKLKQLSAEELHKFFVCHKHFEARFVTGSLRLRHFAYPTLFTADEINTGIPALEMENYENQNVFYDHDYTQARKRHHEDHSYFKTQPLKSQDYNEPPSIYKHFKMTEKIAVCLHHDKTANMPSTSKDFEKTACDQNNQQPIIPDLPQCSNVVTSKKCIRKNTTRNKKFSPSYLRILNELKKAKKQLSFAKRAKRAMKFSKKENFEKLTCNLKPFAKKIIWMQIMQSGKHSKGWRFSDEEKMIALAIMKQSPKSYRFLRRIFILPSIRTINKLINKLKMDSGINPHIFKAIKTEVVNWQESKKYCSLIFDEVSIEPGLTYDKYNDNICGLVELLSKTCDYADHALVFLIRGAVHKWQQPIAFYFCKGTTPALILKNIIEQVTEEIIKTGLIPVALISDQGTSFQSAINKLKEDTRKKQILAKENTDDTIIIRGQKINVIFDPPHLIKGLRNNFLDKNILLNGKTSKWNDIVDVYLTDCKHAEMRLLHKLNDEHVIPQKIKKMKVKNCSRVLSKTVAGALAYTSQFSHYADGKAVSSTLKNTSEVVSFFDDLFDSCNGAALTRKNKGKPLRQAVTNSSEHEIFWKNSIKKLEGMRFINKEGKECIVPSQKNYVVTLKSLTRLWRFFKEKGLKIMRPRYFNSDPIENFFGQMRAYSFRSNDPNCQAFKNIFRSLLVTRFINFHSENYNCEETSGEQIIKLKKLLEAPQVCETQMPLSSSNVIISPEDMKNIQVEARKERLSVHSRAYTAGWVVKKCLKIIKCNNCKNCLTQNNESSVHQWISHREYRNLKKKQKLTYPSEYAVRYFSNIVKETNEYLELKPNSYEISKKIAHKIKSKYSFDFLTCRSHKQALLEYFVSITIKLCIWNWCNIVNKILKGLDIVRLKLHKQLPHMQDKAYKKF</sequence>
<dbReference type="InterPro" id="IPR006612">
    <property type="entry name" value="THAP_Znf"/>
</dbReference>
<dbReference type="InterPro" id="IPR021896">
    <property type="entry name" value="THAP9-like_HTH"/>
</dbReference>
<dbReference type="Pfam" id="PF21788">
    <property type="entry name" value="TNP-like_GBD"/>
    <property type="match status" value="1"/>
</dbReference>
<keyword evidence="2 5" id="KW-0863">Zinc-finger</keyword>